<dbReference type="PANTHER" id="PTHR30347:SF1">
    <property type="entry name" value="MECHANOSENSITIVE CHANNEL MSCK"/>
    <property type="match status" value="1"/>
</dbReference>
<organism evidence="15 16">
    <name type="scientific">Rehaibacterium terrae</name>
    <dbReference type="NCBI Taxonomy" id="1341696"/>
    <lineage>
        <taxon>Bacteria</taxon>
        <taxon>Pseudomonadati</taxon>
        <taxon>Pseudomonadota</taxon>
        <taxon>Gammaproteobacteria</taxon>
        <taxon>Lysobacterales</taxon>
        <taxon>Lysobacteraceae</taxon>
        <taxon>Rehaibacterium</taxon>
    </lineage>
</organism>
<keyword evidence="7" id="KW-0175">Coiled coil</keyword>
<dbReference type="SUPFAM" id="SSF82861">
    <property type="entry name" value="Mechanosensitive channel protein MscS (YggB), transmembrane region"/>
    <property type="match status" value="1"/>
</dbReference>
<feature type="chain" id="PRO_5031534760" evidence="9">
    <location>
        <begin position="22"/>
        <end position="1123"/>
    </location>
</feature>
<dbReference type="Pfam" id="PF21088">
    <property type="entry name" value="MS_channel_1st"/>
    <property type="match status" value="1"/>
</dbReference>
<evidence type="ECO:0000259" key="13">
    <source>
        <dbReference type="Pfam" id="PF21082"/>
    </source>
</evidence>
<accession>A0A7W7Y104</accession>
<dbReference type="Pfam" id="PF00924">
    <property type="entry name" value="MS_channel_2nd"/>
    <property type="match status" value="1"/>
</dbReference>
<dbReference type="PROSITE" id="PS01246">
    <property type="entry name" value="UPF0003"/>
    <property type="match status" value="1"/>
</dbReference>
<sequence>MISRLPLLLLALCLPVVPALAAGPSGIPAPLAGDIARLESRLGESRLDDASRSSVEAQLAQARADDRAADEALAASAALQAEASQAGDELPRLEAALRRPLRTVLREWEERLPPRESLDALTRRIEETRSRLGSQRESLNAANAALDALTTTSLALAGELADQRRLVEERRDAADAARALARSSDSPVAQARALAAEAALRLALATLHRLETEQETLPARQRLWEARRRARERELNLAEQQLAVLQTRLEERRASLAEALRLRLEAERQEFAGSSPEAETLARENQALGEQLLALENELFAQRRAAAASARELLQAEESLRNTRARLALGGSDEALGLLLLGERRRLADPARLQRQLDTVRRRYAAARLSLIDLAERSSELDNLAEAVDRRLAGHEDDVADEDVIAQRREAYYRLLGTRAELLPELVDTTRQLAAVLGELERTLQAQLETTRTLSTMLDRRLLWVRSHAPVDPAWLSRVPAGWADLFKPSRYLTALRLGGRAALERWPQTLVLLSALALGLWLRRRLPDELERCARPLRSVRQDAYRHTLRALLLTLLAATPLAVLLAGAGWLFSVAGEAGRFSHSLGRALLLAAPTAYLYSLLGLMLRERGLLPTHLRWSAGTLAALAWLRPWLLWALLPLHLLVNLAFLRNVDPALETAGRMMLAGLALIYAWLAWRLLAPDGLWPGRRGADSLLRRVLRGLLPAGLVALALLALAGYLLTAGVLLRNLWLSFLLVLAVALLHGLVSRWLLLGERRLALRRYEARREAENEAGEEHPADTGEALPEVEPEEINLHSVNTQTRRLQRAFTLSLLAAALVWAWIDTLPAISRLDELALWHIADVDAEGRPVRLAVSLQDLLFGALVLALTFVAARNLPGLVEIGLLSKIQVDAPTRYAITSVSRYLIVIVGLLTGLSLFGVRWSQLQWMAAALTVGLGFGLQEIFANFVSGLILLFERPFRVGDIITIGDLTGTVTRIRTRATTLVDFDNKEIVVPNKTFITGQLVNWTLSDTRTRIIVKVGVAYGSDPALVHRLLMQAAEEHPKVLAEPAPRSWFMAFGASALEFELRVFVSEIADRLRTLNDLNSRIAELFAEHGIEIAFPQLDIHVRDLPPRADEAPAGG</sequence>
<dbReference type="Pfam" id="PF12795">
    <property type="entry name" value="MscS_porin"/>
    <property type="match status" value="1"/>
</dbReference>
<dbReference type="GO" id="GO:0008381">
    <property type="term" value="F:mechanosensitive monoatomic ion channel activity"/>
    <property type="evidence" value="ECO:0007669"/>
    <property type="project" value="UniProtKB-ARBA"/>
</dbReference>
<evidence type="ECO:0000256" key="8">
    <source>
        <dbReference type="SAM" id="Phobius"/>
    </source>
</evidence>
<evidence type="ECO:0000259" key="12">
    <source>
        <dbReference type="Pfam" id="PF12795"/>
    </source>
</evidence>
<evidence type="ECO:0000256" key="1">
    <source>
        <dbReference type="ARBA" id="ARBA00004651"/>
    </source>
</evidence>
<dbReference type="Pfam" id="PF12794">
    <property type="entry name" value="MscS_TM"/>
    <property type="match status" value="1"/>
</dbReference>
<dbReference type="InterPro" id="IPR049278">
    <property type="entry name" value="MS_channel_C"/>
</dbReference>
<feature type="signal peptide" evidence="9">
    <location>
        <begin position="1"/>
        <end position="21"/>
    </location>
</feature>
<dbReference type="Gene3D" id="2.30.30.60">
    <property type="match status" value="1"/>
</dbReference>
<comment type="similarity">
    <text evidence="2">Belongs to the MscS (TC 1.A.23) family.</text>
</comment>
<evidence type="ECO:0000259" key="14">
    <source>
        <dbReference type="Pfam" id="PF21088"/>
    </source>
</evidence>
<dbReference type="InterPro" id="IPR011014">
    <property type="entry name" value="MscS_channel_TM-2"/>
</dbReference>
<feature type="transmembrane region" description="Helical" evidence="8">
    <location>
        <begin position="929"/>
        <end position="956"/>
    </location>
</feature>
<dbReference type="InterPro" id="IPR006686">
    <property type="entry name" value="MscS_channel_CS"/>
</dbReference>
<feature type="transmembrane region" description="Helical" evidence="8">
    <location>
        <begin position="660"/>
        <end position="682"/>
    </location>
</feature>
<feature type="domain" description="Mechanosensitive ion channel inner membrane" evidence="11">
    <location>
        <begin position="510"/>
        <end position="839"/>
    </location>
</feature>
<dbReference type="InterPro" id="IPR006685">
    <property type="entry name" value="MscS_channel_2nd"/>
</dbReference>
<reference evidence="15 16" key="1">
    <citation type="submission" date="2020-08" db="EMBL/GenBank/DDBJ databases">
        <title>Genomic Encyclopedia of Type Strains, Phase IV (KMG-IV): sequencing the most valuable type-strain genomes for metagenomic binning, comparative biology and taxonomic classification.</title>
        <authorList>
            <person name="Goeker M."/>
        </authorList>
    </citation>
    <scope>NUCLEOTIDE SEQUENCE [LARGE SCALE GENOMIC DNA]</scope>
    <source>
        <strain evidence="15 16">DSM 25897</strain>
    </source>
</reference>
<keyword evidence="3" id="KW-1003">Cell membrane</keyword>
<dbReference type="SUPFAM" id="SSF82689">
    <property type="entry name" value="Mechanosensitive channel protein MscS (YggB), C-terminal domain"/>
    <property type="match status" value="1"/>
</dbReference>
<evidence type="ECO:0000259" key="11">
    <source>
        <dbReference type="Pfam" id="PF12794"/>
    </source>
</evidence>
<dbReference type="InterPro" id="IPR023408">
    <property type="entry name" value="MscS_beta-dom_sf"/>
</dbReference>
<dbReference type="GO" id="GO:0005886">
    <property type="term" value="C:plasma membrane"/>
    <property type="evidence" value="ECO:0007669"/>
    <property type="project" value="UniProtKB-SubCell"/>
</dbReference>
<evidence type="ECO:0000256" key="4">
    <source>
        <dbReference type="ARBA" id="ARBA00022692"/>
    </source>
</evidence>
<feature type="domain" description="Mechanosensitive ion channel MscS C-terminal" evidence="13">
    <location>
        <begin position="1019"/>
        <end position="1100"/>
    </location>
</feature>
<dbReference type="Pfam" id="PF21082">
    <property type="entry name" value="MS_channel_3rd"/>
    <property type="match status" value="1"/>
</dbReference>
<feature type="domain" description="Mechanosensitive ion channel transmembrane helices 2/3" evidence="14">
    <location>
        <begin position="902"/>
        <end position="942"/>
    </location>
</feature>
<dbReference type="InterPro" id="IPR024393">
    <property type="entry name" value="MscS_porin"/>
</dbReference>
<dbReference type="AlphaFoldDB" id="A0A7W7Y104"/>
<feature type="transmembrane region" description="Helical" evidence="8">
    <location>
        <begin position="860"/>
        <end position="881"/>
    </location>
</feature>
<dbReference type="SUPFAM" id="SSF50182">
    <property type="entry name" value="Sm-like ribonucleoproteins"/>
    <property type="match status" value="1"/>
</dbReference>
<keyword evidence="16" id="KW-1185">Reference proteome</keyword>
<feature type="transmembrane region" description="Helical" evidence="8">
    <location>
        <begin position="731"/>
        <end position="753"/>
    </location>
</feature>
<dbReference type="InterPro" id="IPR010920">
    <property type="entry name" value="LSM_dom_sf"/>
</dbReference>
<feature type="domain" description="Mechanosensitive ion channel MscS porin" evidence="12">
    <location>
        <begin position="44"/>
        <end position="277"/>
    </location>
</feature>
<dbReference type="EMBL" id="JACHHX010000014">
    <property type="protein sequence ID" value="MBB5016102.1"/>
    <property type="molecule type" value="Genomic_DNA"/>
</dbReference>
<dbReference type="InterPro" id="IPR025692">
    <property type="entry name" value="MscS_IM_dom1"/>
</dbReference>
<evidence type="ECO:0000256" key="2">
    <source>
        <dbReference type="ARBA" id="ARBA00008017"/>
    </source>
</evidence>
<dbReference type="InterPro" id="IPR052702">
    <property type="entry name" value="MscS-like_channel"/>
</dbReference>
<feature type="coiled-coil region" evidence="7">
    <location>
        <begin position="228"/>
        <end position="298"/>
    </location>
</feature>
<name>A0A7W7Y104_9GAMM</name>
<feature type="transmembrane region" description="Helical" evidence="8">
    <location>
        <begin position="507"/>
        <end position="523"/>
    </location>
</feature>
<keyword evidence="6 8" id="KW-0472">Membrane</keyword>
<feature type="transmembrane region" description="Helical" evidence="8">
    <location>
        <begin position="703"/>
        <end position="725"/>
    </location>
</feature>
<dbReference type="InterPro" id="IPR049142">
    <property type="entry name" value="MS_channel_1st"/>
</dbReference>
<evidence type="ECO:0000256" key="6">
    <source>
        <dbReference type="ARBA" id="ARBA00023136"/>
    </source>
</evidence>
<evidence type="ECO:0000256" key="3">
    <source>
        <dbReference type="ARBA" id="ARBA00022475"/>
    </source>
</evidence>
<feature type="transmembrane region" description="Helical" evidence="8">
    <location>
        <begin position="902"/>
        <end position="923"/>
    </location>
</feature>
<dbReference type="PANTHER" id="PTHR30347">
    <property type="entry name" value="POTASSIUM CHANNEL RELATED"/>
    <property type="match status" value="1"/>
</dbReference>
<evidence type="ECO:0000256" key="9">
    <source>
        <dbReference type="SAM" id="SignalP"/>
    </source>
</evidence>
<comment type="caution">
    <text evidence="15">The sequence shown here is derived from an EMBL/GenBank/DDBJ whole genome shotgun (WGS) entry which is preliminary data.</text>
</comment>
<keyword evidence="4 8" id="KW-0812">Transmembrane</keyword>
<keyword evidence="9" id="KW-0732">Signal</keyword>
<dbReference type="InterPro" id="IPR011066">
    <property type="entry name" value="MscS_channel_C_sf"/>
</dbReference>
<comment type="subcellular location">
    <subcellularLocation>
        <location evidence="1">Cell membrane</location>
        <topology evidence="1">Multi-pass membrane protein</topology>
    </subcellularLocation>
</comment>
<dbReference type="Gene3D" id="1.10.287.1260">
    <property type="match status" value="1"/>
</dbReference>
<dbReference type="Gene3D" id="3.30.70.100">
    <property type="match status" value="1"/>
</dbReference>
<feature type="transmembrane region" description="Helical" evidence="8">
    <location>
        <begin position="552"/>
        <end position="574"/>
    </location>
</feature>
<protein>
    <submittedName>
        <fullName evidence="15">Potassium efflux system protein</fullName>
    </submittedName>
</protein>
<dbReference type="Proteomes" id="UP000519004">
    <property type="component" value="Unassembled WGS sequence"/>
</dbReference>
<feature type="transmembrane region" description="Helical" evidence="8">
    <location>
        <begin position="806"/>
        <end position="824"/>
    </location>
</feature>
<evidence type="ECO:0000259" key="10">
    <source>
        <dbReference type="Pfam" id="PF00924"/>
    </source>
</evidence>
<feature type="transmembrane region" description="Helical" evidence="8">
    <location>
        <begin position="586"/>
        <end position="608"/>
    </location>
</feature>
<gene>
    <name evidence="15" type="ORF">HNQ58_002012</name>
</gene>
<keyword evidence="5 8" id="KW-1133">Transmembrane helix</keyword>
<dbReference type="RefSeq" id="WP_183948773.1">
    <property type="nucleotide sequence ID" value="NZ_JACHHX010000014.1"/>
</dbReference>
<evidence type="ECO:0000256" key="7">
    <source>
        <dbReference type="SAM" id="Coils"/>
    </source>
</evidence>
<evidence type="ECO:0000313" key="15">
    <source>
        <dbReference type="EMBL" id="MBB5016102.1"/>
    </source>
</evidence>
<feature type="domain" description="Mechanosensitive ion channel MscS" evidence="10">
    <location>
        <begin position="944"/>
        <end position="1009"/>
    </location>
</feature>
<evidence type="ECO:0000313" key="16">
    <source>
        <dbReference type="Proteomes" id="UP000519004"/>
    </source>
</evidence>
<evidence type="ECO:0000256" key="5">
    <source>
        <dbReference type="ARBA" id="ARBA00022989"/>
    </source>
</evidence>
<feature type="transmembrane region" description="Helical" evidence="8">
    <location>
        <begin position="620"/>
        <end position="640"/>
    </location>
</feature>
<proteinExistence type="inferred from homology"/>